<dbReference type="PANTHER" id="PTHR43019:SF23">
    <property type="entry name" value="PROTEASE DO-LIKE 5, CHLOROPLASTIC"/>
    <property type="match status" value="1"/>
</dbReference>
<protein>
    <submittedName>
        <fullName evidence="2">Serine protease</fullName>
    </submittedName>
</protein>
<evidence type="ECO:0000256" key="1">
    <source>
        <dbReference type="SAM" id="SignalP"/>
    </source>
</evidence>
<accession>A0ABT5FEL8</accession>
<keyword evidence="1" id="KW-0732">Signal</keyword>
<sequence length="254" mass="27463">MTKYLALFLLLISQVAFAHDMQKKLTLIKTAKQSIVGVGIYNPLGAPRYQLRGTGFVVKTTNNNESFIATNHHVVNGKGFDDAKSEISIHVGEGKDALFYKAELIAQDERSDVAILKIRAHLPTLPLATPKYSSPAGSEIFIAGLPIGSVLGLYKSVHTGYVAAYVPMAIPQNNASQLTIEVIKQLRNPLFVYQLDATAYPGNSGSPVVDSESGRVIAILNSVKVKSTKEHVLSDPSGISYAIPADYIWALLPQ</sequence>
<proteinExistence type="predicted"/>
<dbReference type="InterPro" id="IPR009003">
    <property type="entry name" value="Peptidase_S1_PA"/>
</dbReference>
<name>A0ABT5FEL8_9GAMM</name>
<feature type="chain" id="PRO_5047216307" evidence="1">
    <location>
        <begin position="19"/>
        <end position="254"/>
    </location>
</feature>
<gene>
    <name evidence="2" type="ORF">PN838_16035</name>
</gene>
<dbReference type="GO" id="GO:0008233">
    <property type="term" value="F:peptidase activity"/>
    <property type="evidence" value="ECO:0007669"/>
    <property type="project" value="UniProtKB-KW"/>
</dbReference>
<dbReference type="GO" id="GO:0006508">
    <property type="term" value="P:proteolysis"/>
    <property type="evidence" value="ECO:0007669"/>
    <property type="project" value="UniProtKB-KW"/>
</dbReference>
<dbReference type="InterPro" id="IPR043504">
    <property type="entry name" value="Peptidase_S1_PA_chymotrypsin"/>
</dbReference>
<dbReference type="EMBL" id="JAQOMS010000002">
    <property type="protein sequence ID" value="MDC2889996.1"/>
    <property type="molecule type" value="Genomic_DNA"/>
</dbReference>
<keyword evidence="2" id="KW-0378">Hydrolase</keyword>
<feature type="signal peptide" evidence="1">
    <location>
        <begin position="1"/>
        <end position="18"/>
    </location>
</feature>
<reference evidence="2 3" key="1">
    <citation type="submission" date="2023-01" db="EMBL/GenBank/DDBJ databases">
        <title>Psychrosphaera sp. nov., isolated from marine algae.</title>
        <authorList>
            <person name="Bayburt H."/>
            <person name="Choi B.J."/>
            <person name="Kim J.M."/>
            <person name="Choi D.G."/>
            <person name="Jeon C.O."/>
        </authorList>
    </citation>
    <scope>NUCLEOTIDE SEQUENCE [LARGE SCALE GENOMIC DNA]</scope>
    <source>
        <strain evidence="2 3">G1-22</strain>
    </source>
</reference>
<keyword evidence="3" id="KW-1185">Reference proteome</keyword>
<dbReference type="RefSeq" id="WP_272181303.1">
    <property type="nucleotide sequence ID" value="NZ_JAQOMS010000002.1"/>
</dbReference>
<dbReference type="Pfam" id="PF13365">
    <property type="entry name" value="Trypsin_2"/>
    <property type="match status" value="1"/>
</dbReference>
<comment type="caution">
    <text evidence="2">The sequence shown here is derived from an EMBL/GenBank/DDBJ whole genome shotgun (WGS) entry which is preliminary data.</text>
</comment>
<dbReference type="Gene3D" id="2.40.10.10">
    <property type="entry name" value="Trypsin-like serine proteases"/>
    <property type="match status" value="2"/>
</dbReference>
<dbReference type="SUPFAM" id="SSF50494">
    <property type="entry name" value="Trypsin-like serine proteases"/>
    <property type="match status" value="1"/>
</dbReference>
<keyword evidence="2" id="KW-0645">Protease</keyword>
<evidence type="ECO:0000313" key="3">
    <source>
        <dbReference type="Proteomes" id="UP001528411"/>
    </source>
</evidence>
<dbReference type="PANTHER" id="PTHR43019">
    <property type="entry name" value="SERINE ENDOPROTEASE DEGS"/>
    <property type="match status" value="1"/>
</dbReference>
<dbReference type="Proteomes" id="UP001528411">
    <property type="component" value="Unassembled WGS sequence"/>
</dbReference>
<organism evidence="2 3">
    <name type="scientific">Psychrosphaera algicola</name>
    <dbReference type="NCBI Taxonomy" id="3023714"/>
    <lineage>
        <taxon>Bacteria</taxon>
        <taxon>Pseudomonadati</taxon>
        <taxon>Pseudomonadota</taxon>
        <taxon>Gammaproteobacteria</taxon>
        <taxon>Alteromonadales</taxon>
        <taxon>Pseudoalteromonadaceae</taxon>
        <taxon>Psychrosphaera</taxon>
    </lineage>
</organism>
<evidence type="ECO:0000313" key="2">
    <source>
        <dbReference type="EMBL" id="MDC2889996.1"/>
    </source>
</evidence>